<proteinExistence type="predicted"/>
<dbReference type="PANTHER" id="PTHR30363:SF44">
    <property type="entry name" value="AGA OPERON TRANSCRIPTIONAL REPRESSOR-RELATED"/>
    <property type="match status" value="1"/>
</dbReference>
<organism evidence="5 6">
    <name type="scientific">Methylocella tundrae</name>
    <dbReference type="NCBI Taxonomy" id="227605"/>
    <lineage>
        <taxon>Bacteria</taxon>
        <taxon>Pseudomonadati</taxon>
        <taxon>Pseudomonadota</taxon>
        <taxon>Alphaproteobacteria</taxon>
        <taxon>Hyphomicrobiales</taxon>
        <taxon>Beijerinckiaceae</taxon>
        <taxon>Methylocella</taxon>
    </lineage>
</organism>
<dbReference type="Gene3D" id="3.40.50.1360">
    <property type="match status" value="1"/>
</dbReference>
<feature type="domain" description="HTH deoR-type" evidence="4">
    <location>
        <begin position="48"/>
        <end position="103"/>
    </location>
</feature>
<evidence type="ECO:0000313" key="6">
    <source>
        <dbReference type="Proteomes" id="UP000294360"/>
    </source>
</evidence>
<dbReference type="AlphaFoldDB" id="A0A4V6IMJ6"/>
<dbReference type="InterPro" id="IPR036390">
    <property type="entry name" value="WH_DNA-bd_sf"/>
</dbReference>
<dbReference type="SUPFAM" id="SSF100950">
    <property type="entry name" value="NagB/RpiA/CoA transferase-like"/>
    <property type="match status" value="1"/>
</dbReference>
<dbReference type="Proteomes" id="UP000294360">
    <property type="component" value="Chromosome"/>
</dbReference>
<keyword evidence="3" id="KW-0804">Transcription</keyword>
<evidence type="ECO:0000313" key="5">
    <source>
        <dbReference type="EMBL" id="VFU08734.1"/>
    </source>
</evidence>
<keyword evidence="1" id="KW-0805">Transcription regulation</keyword>
<dbReference type="PANTHER" id="PTHR30363">
    <property type="entry name" value="HTH-TYPE TRANSCRIPTIONAL REGULATOR SRLR-RELATED"/>
    <property type="match status" value="1"/>
</dbReference>
<accession>A0A4V6IMJ6</accession>
<gene>
    <name evidence="5" type="ORF">MTUNDRAET4_1841</name>
</gene>
<dbReference type="InterPro" id="IPR037171">
    <property type="entry name" value="NagB/RpiA_transferase-like"/>
</dbReference>
<dbReference type="RefSeq" id="WP_244605756.1">
    <property type="nucleotide sequence ID" value="NZ_CP139089.1"/>
</dbReference>
<evidence type="ECO:0000256" key="1">
    <source>
        <dbReference type="ARBA" id="ARBA00023015"/>
    </source>
</evidence>
<dbReference type="InterPro" id="IPR018356">
    <property type="entry name" value="Tscrpt_reg_HTH_DeoR_CS"/>
</dbReference>
<dbReference type="SMART" id="SM00420">
    <property type="entry name" value="HTH_DEOR"/>
    <property type="match status" value="1"/>
</dbReference>
<dbReference type="SMART" id="SM01134">
    <property type="entry name" value="DeoRC"/>
    <property type="match status" value="1"/>
</dbReference>
<evidence type="ECO:0000256" key="3">
    <source>
        <dbReference type="ARBA" id="ARBA00023163"/>
    </source>
</evidence>
<dbReference type="InterPro" id="IPR014036">
    <property type="entry name" value="DeoR-like_C"/>
</dbReference>
<name>A0A4V6IMJ6_METTU</name>
<dbReference type="PRINTS" id="PR00037">
    <property type="entry name" value="HTHLACR"/>
</dbReference>
<dbReference type="EMBL" id="LR536450">
    <property type="protein sequence ID" value="VFU08734.1"/>
    <property type="molecule type" value="Genomic_DNA"/>
</dbReference>
<dbReference type="PROSITE" id="PS51000">
    <property type="entry name" value="HTH_DEOR_2"/>
    <property type="match status" value="1"/>
</dbReference>
<dbReference type="SUPFAM" id="SSF46785">
    <property type="entry name" value="Winged helix' DNA-binding domain"/>
    <property type="match status" value="1"/>
</dbReference>
<dbReference type="GO" id="GO:0003677">
    <property type="term" value="F:DNA binding"/>
    <property type="evidence" value="ECO:0007669"/>
    <property type="project" value="UniProtKB-KW"/>
</dbReference>
<dbReference type="Pfam" id="PF00455">
    <property type="entry name" value="DeoRC"/>
    <property type="match status" value="1"/>
</dbReference>
<keyword evidence="2" id="KW-0238">DNA-binding</keyword>
<dbReference type="KEGG" id="mtun:MTUNDRAET4_1841"/>
<sequence>MKPAADSEDLWIERNSRAKLCDLSRGLRALVEHRPAYHLIGTPAMALPELRLQTILTELGKHGRVYVKELAETLHVSRETIRRDLKHLEHEGHLRCTYGGGVKQQTDGDQPVSDRMRVNAREKARIGAKAAELVADGMKIFIDAGTTTLAFARHLAGRKRMTVYTNSLDVAQALGQQAVGDIFIIGGKLRPEYRALLGPTTIEAIGEHLFDMAFISVATVDYRHGFMDFGEEEAAIRRALVKQSKQIVMLADSSKFGREAPNRTLSARQITSLITNSPVDADFSAELEQAGVKIFYV</sequence>
<evidence type="ECO:0000256" key="2">
    <source>
        <dbReference type="ARBA" id="ARBA00023125"/>
    </source>
</evidence>
<dbReference type="Gene3D" id="1.10.10.10">
    <property type="entry name" value="Winged helix-like DNA-binding domain superfamily/Winged helix DNA-binding domain"/>
    <property type="match status" value="1"/>
</dbReference>
<dbReference type="Pfam" id="PF08220">
    <property type="entry name" value="HTH_DeoR"/>
    <property type="match status" value="1"/>
</dbReference>
<dbReference type="InterPro" id="IPR050313">
    <property type="entry name" value="Carb_Metab_HTH_regulators"/>
</dbReference>
<reference evidence="5 6" key="1">
    <citation type="submission" date="2019-03" db="EMBL/GenBank/DDBJ databases">
        <authorList>
            <person name="Kox A.R. M."/>
        </authorList>
    </citation>
    <scope>NUCLEOTIDE SEQUENCE [LARGE SCALE GENOMIC DNA]</scope>
    <source>
        <strain evidence="5">MTUNDRAET4 annotated genome</strain>
    </source>
</reference>
<dbReference type="PROSITE" id="PS00894">
    <property type="entry name" value="HTH_DEOR_1"/>
    <property type="match status" value="1"/>
</dbReference>
<dbReference type="GO" id="GO:0003700">
    <property type="term" value="F:DNA-binding transcription factor activity"/>
    <property type="evidence" value="ECO:0007669"/>
    <property type="project" value="InterPro"/>
</dbReference>
<evidence type="ECO:0000259" key="4">
    <source>
        <dbReference type="PROSITE" id="PS51000"/>
    </source>
</evidence>
<protein>
    <submittedName>
        <fullName evidence="5">Transcriptional regulator, DeoR family</fullName>
    </submittedName>
</protein>
<dbReference type="InterPro" id="IPR036388">
    <property type="entry name" value="WH-like_DNA-bd_sf"/>
</dbReference>
<dbReference type="InterPro" id="IPR001034">
    <property type="entry name" value="DeoR_HTH"/>
</dbReference>